<evidence type="ECO:0000256" key="8">
    <source>
        <dbReference type="ARBA" id="ARBA00023128"/>
    </source>
</evidence>
<keyword evidence="3 11" id="KW-0813">Transport</keyword>
<evidence type="ECO:0000256" key="9">
    <source>
        <dbReference type="ARBA" id="ARBA00023136"/>
    </source>
</evidence>
<dbReference type="InterPro" id="IPR023395">
    <property type="entry name" value="MCP_dom_sf"/>
</dbReference>
<keyword evidence="4 10" id="KW-0812">Transmembrane</keyword>
<keyword evidence="8" id="KW-0496">Mitochondrion</keyword>
<organism evidence="12 13">
    <name type="scientific">Paramormyrops kingsleyae</name>
    <dbReference type="NCBI Taxonomy" id="1676925"/>
    <lineage>
        <taxon>Eukaryota</taxon>
        <taxon>Metazoa</taxon>
        <taxon>Chordata</taxon>
        <taxon>Craniata</taxon>
        <taxon>Vertebrata</taxon>
        <taxon>Euteleostomi</taxon>
        <taxon>Actinopterygii</taxon>
        <taxon>Neopterygii</taxon>
        <taxon>Teleostei</taxon>
        <taxon>Osteoglossocephala</taxon>
        <taxon>Osteoglossomorpha</taxon>
        <taxon>Osteoglossiformes</taxon>
        <taxon>Mormyridae</taxon>
        <taxon>Paramormyrops</taxon>
    </lineage>
</organism>
<proteinExistence type="inferred from homology"/>
<dbReference type="Proteomes" id="UP000261540">
    <property type="component" value="Unplaced"/>
</dbReference>
<name>A0A3B3RLG9_9TELE</name>
<dbReference type="Pfam" id="PF00153">
    <property type="entry name" value="Mito_carr"/>
    <property type="match status" value="3"/>
</dbReference>
<evidence type="ECO:0000256" key="4">
    <source>
        <dbReference type="ARBA" id="ARBA00022692"/>
    </source>
</evidence>
<dbReference type="GeneTree" id="ENSGT00940000164838"/>
<dbReference type="PROSITE" id="PS50920">
    <property type="entry name" value="SOLCAR"/>
    <property type="match status" value="2"/>
</dbReference>
<reference evidence="12" key="2">
    <citation type="submission" date="2025-09" db="UniProtKB">
        <authorList>
            <consortium name="Ensembl"/>
        </authorList>
    </citation>
    <scope>IDENTIFICATION</scope>
</reference>
<dbReference type="PANTHER" id="PTHR46131:SF2">
    <property type="entry name" value="MITOCHONDRIAL NICOTINAMIDE ADENINE DINUCLEOTIDE TRANSPORTER SLC25A51-RELATED"/>
    <property type="match status" value="1"/>
</dbReference>
<evidence type="ECO:0000256" key="10">
    <source>
        <dbReference type="PROSITE-ProRule" id="PRU00282"/>
    </source>
</evidence>
<comment type="subcellular location">
    <subcellularLocation>
        <location evidence="1">Mitochondrion inner membrane</location>
        <topology evidence="1">Multi-pass membrane protein</topology>
    </subcellularLocation>
</comment>
<sequence>RRSHARGLDDSKRQPVRTLSLVYAPTRPGKHYICGGCAGMANIMMTFPVKKVIFRQQVFDVPTTEAIRQLQRDGMRTLYRGMLPPLLQRTTSMAFMFGFYNDLSRLLPRPAGTPGLLTSSMAAILAGTMGATLTPFERIQALLQDHRHHGRFNNTFHVFRTLVQDYGVRELYRGMGPILLRNGPYNMLFFGLRGPIKNSLPEAESHAGHLVSDFVCGGLLGATLGLLFYPLNVLKACKQTQVGGKFQSSWQVLRTIWSERGGKLSHLYRGAHLNYHRSLLSWGITNAVYEFLRKVM</sequence>
<dbReference type="Ensembl" id="ENSPKIT00000036176.1">
    <property type="protein sequence ID" value="ENSPKIP00000019329.1"/>
    <property type="gene ID" value="ENSPKIG00000004544.1"/>
</dbReference>
<dbReference type="GO" id="GO:1990549">
    <property type="term" value="P:mitochondrial NAD transmembrane transport"/>
    <property type="evidence" value="ECO:0007669"/>
    <property type="project" value="TreeGrafter"/>
</dbReference>
<keyword evidence="6" id="KW-0999">Mitochondrion inner membrane</keyword>
<feature type="repeat" description="Solcar" evidence="10">
    <location>
        <begin position="26"/>
        <end position="106"/>
    </location>
</feature>
<accession>A0A3B3RLG9</accession>
<reference evidence="12" key="1">
    <citation type="submission" date="2025-08" db="UniProtKB">
        <authorList>
            <consortium name="Ensembl"/>
        </authorList>
    </citation>
    <scope>IDENTIFICATION</scope>
</reference>
<evidence type="ECO:0000256" key="5">
    <source>
        <dbReference type="ARBA" id="ARBA00022737"/>
    </source>
</evidence>
<evidence type="ECO:0000313" key="13">
    <source>
        <dbReference type="Proteomes" id="UP000261540"/>
    </source>
</evidence>
<dbReference type="InterPro" id="IPR052465">
    <property type="entry name" value="Mito_NAD+_Carrier"/>
</dbReference>
<evidence type="ECO:0008006" key="14">
    <source>
        <dbReference type="Google" id="ProtNLM"/>
    </source>
</evidence>
<keyword evidence="9 10" id="KW-0472">Membrane</keyword>
<keyword evidence="5" id="KW-0677">Repeat</keyword>
<evidence type="ECO:0000313" key="12">
    <source>
        <dbReference type="Ensembl" id="ENSPKIP00000019329.1"/>
    </source>
</evidence>
<dbReference type="PANTHER" id="PTHR46131">
    <property type="entry name" value="SD08549P"/>
    <property type="match status" value="1"/>
</dbReference>
<evidence type="ECO:0000256" key="6">
    <source>
        <dbReference type="ARBA" id="ARBA00022792"/>
    </source>
</evidence>
<protein>
    <recommendedName>
        <fullName evidence="14">Solute carrier family 25 member 51b</fullName>
    </recommendedName>
</protein>
<dbReference type="GO" id="GO:0005743">
    <property type="term" value="C:mitochondrial inner membrane"/>
    <property type="evidence" value="ECO:0007669"/>
    <property type="project" value="UniProtKB-SubCell"/>
</dbReference>
<dbReference type="AlphaFoldDB" id="A0A3B3RLG9"/>
<dbReference type="InterPro" id="IPR018108">
    <property type="entry name" value="MCP_transmembrane"/>
</dbReference>
<keyword evidence="13" id="KW-1185">Reference proteome</keyword>
<evidence type="ECO:0000256" key="7">
    <source>
        <dbReference type="ARBA" id="ARBA00022989"/>
    </source>
</evidence>
<evidence type="ECO:0000256" key="3">
    <source>
        <dbReference type="ARBA" id="ARBA00022448"/>
    </source>
</evidence>
<evidence type="ECO:0000256" key="1">
    <source>
        <dbReference type="ARBA" id="ARBA00004448"/>
    </source>
</evidence>
<keyword evidence="7" id="KW-1133">Transmembrane helix</keyword>
<dbReference type="GO" id="GO:0051724">
    <property type="term" value="F:NAD transmembrane transporter activity"/>
    <property type="evidence" value="ECO:0007669"/>
    <property type="project" value="TreeGrafter"/>
</dbReference>
<comment type="similarity">
    <text evidence="2 11">Belongs to the mitochondrial carrier (TC 2.A.29) family.</text>
</comment>
<dbReference type="SUPFAM" id="SSF103506">
    <property type="entry name" value="Mitochondrial carrier"/>
    <property type="match status" value="1"/>
</dbReference>
<dbReference type="Gene3D" id="1.50.40.10">
    <property type="entry name" value="Mitochondrial carrier domain"/>
    <property type="match status" value="1"/>
</dbReference>
<evidence type="ECO:0000256" key="11">
    <source>
        <dbReference type="RuleBase" id="RU000488"/>
    </source>
</evidence>
<feature type="repeat" description="Solcar" evidence="10">
    <location>
        <begin position="114"/>
        <end position="199"/>
    </location>
</feature>
<evidence type="ECO:0000256" key="2">
    <source>
        <dbReference type="ARBA" id="ARBA00006375"/>
    </source>
</evidence>